<proteinExistence type="predicted"/>
<feature type="domain" description="Mutator-like transposase" evidence="3">
    <location>
        <begin position="245"/>
        <end position="438"/>
    </location>
</feature>
<name>A0ABQ8TID5_PERAM</name>
<dbReference type="Pfam" id="PF20700">
    <property type="entry name" value="Mutator"/>
    <property type="match status" value="1"/>
</dbReference>
<evidence type="ECO:0000313" key="5">
    <source>
        <dbReference type="Proteomes" id="UP001148838"/>
    </source>
</evidence>
<dbReference type="Gene3D" id="3.30.420.10">
    <property type="entry name" value="Ribonuclease H-like superfamily/Ribonuclease H"/>
    <property type="match status" value="1"/>
</dbReference>
<dbReference type="PANTHER" id="PTHR47326">
    <property type="entry name" value="TRANSPOSABLE ELEMENT TC3 TRANSPOSASE-LIKE PROTEIN"/>
    <property type="match status" value="1"/>
</dbReference>
<dbReference type="InterPro" id="IPR049012">
    <property type="entry name" value="Mutator_transp_dom"/>
</dbReference>
<dbReference type="PANTHER" id="PTHR47326:SF1">
    <property type="entry name" value="HTH PSQ-TYPE DOMAIN-CONTAINING PROTEIN"/>
    <property type="match status" value="1"/>
</dbReference>
<accession>A0ABQ8TID5</accession>
<feature type="domain" description="Transposase Tc1-like" evidence="2">
    <location>
        <begin position="3"/>
        <end position="50"/>
    </location>
</feature>
<evidence type="ECO:0000259" key="3">
    <source>
        <dbReference type="Pfam" id="PF20700"/>
    </source>
</evidence>
<dbReference type="EMBL" id="JAJSOF020000009">
    <property type="protein sequence ID" value="KAJ4445896.1"/>
    <property type="molecule type" value="Genomic_DNA"/>
</dbReference>
<feature type="compositionally biased region" description="Acidic residues" evidence="1">
    <location>
        <begin position="710"/>
        <end position="719"/>
    </location>
</feature>
<dbReference type="InterPro" id="IPR036397">
    <property type="entry name" value="RNaseH_sf"/>
</dbReference>
<protein>
    <recommendedName>
        <fullName evidence="6">Transposase Tc1-like domain-containing protein</fullName>
    </recommendedName>
</protein>
<gene>
    <name evidence="4" type="ORF">ANN_12582</name>
</gene>
<feature type="compositionally biased region" description="Basic and acidic residues" evidence="1">
    <location>
        <begin position="691"/>
        <end position="709"/>
    </location>
</feature>
<feature type="region of interest" description="Disordered" evidence="1">
    <location>
        <begin position="683"/>
        <end position="719"/>
    </location>
</feature>
<reference evidence="4 5" key="1">
    <citation type="journal article" date="2022" name="Allergy">
        <title>Genome assembly and annotation of Periplaneta americana reveal a comprehensive cockroach allergen profile.</title>
        <authorList>
            <person name="Wang L."/>
            <person name="Xiong Q."/>
            <person name="Saelim N."/>
            <person name="Wang L."/>
            <person name="Nong W."/>
            <person name="Wan A.T."/>
            <person name="Shi M."/>
            <person name="Liu X."/>
            <person name="Cao Q."/>
            <person name="Hui J.H.L."/>
            <person name="Sookrung N."/>
            <person name="Leung T.F."/>
            <person name="Tungtrongchitr A."/>
            <person name="Tsui S.K.W."/>
        </authorList>
    </citation>
    <scope>NUCLEOTIDE SEQUENCE [LARGE SCALE GENOMIC DNA]</scope>
    <source>
        <strain evidence="4">PWHHKU_190912</strain>
    </source>
</reference>
<evidence type="ECO:0000259" key="2">
    <source>
        <dbReference type="Pfam" id="PF01498"/>
    </source>
</evidence>
<sequence length="719" mass="81349">MATTGANIHVTTVRRRLLEAGKRARKPIKKQLLTPVMCKKRLMWAKLHQHWTVNDWKNVLFSDESHFEVHEHRVSYVRKGSEKSGFVRDGPRTSHVACVGSEKPRLKIIYSTSEEADRYNSKGKILRKRLRFHPYRLQLLQALKPEDKVLRRSFCICMYTLIENDDEFIRSVVFSDEATFHLSVLSKTFCTSSLPKSRCYEVGMYFDMLKMMAMVASTGASLESEIFLLKSTADCQYLNRSDSVDLLSSFVNKNTICKYCKSSDSLYIEENISGRLGLCSQIVMKCKKCDAANTSRTSVCTRHKYYDINVRLVYGLRSIGKGKKCGELLCGMLKLPPPPTKFSDYTEFLERNLREVSKGSMMNAAMEAKRANGGNGDLTVAIDGTWQRRGHLSHHGVVAATSLATGKVLDVEVLSNHCRGCSTNIEGHKCVKNHDGYVKYLGDGDSKAYKTVCESKPYGDVAIEKLECVGHMQKRMGRRLRNLKKEMKGKKLSDGKSLGGPGRLTEAEIDKLQTYYGLAIRRNTNSLNEMTSAVWASFLHKASTDDRPQHQLCPKGPYSWCGFQKATASGEAYHHKHSLPNAVLETIKPVYKDMSDVNLLRKCLHGQTQNQNESFNNLIWERAPKTVFVGHQTIWIAVHDAVITFNNGAARRLLVLNEMGLKPGFNTERALCRIDNERVYHAQRAAQSSTKEARTTRRNAEKQKESAHEEADDYDPGMH</sequence>
<dbReference type="Pfam" id="PF01498">
    <property type="entry name" value="HTH_Tnp_Tc3_2"/>
    <property type="match status" value="1"/>
</dbReference>
<dbReference type="Proteomes" id="UP001148838">
    <property type="component" value="Unassembled WGS sequence"/>
</dbReference>
<evidence type="ECO:0000313" key="4">
    <source>
        <dbReference type="EMBL" id="KAJ4445896.1"/>
    </source>
</evidence>
<comment type="caution">
    <text evidence="4">The sequence shown here is derived from an EMBL/GenBank/DDBJ whole genome shotgun (WGS) entry which is preliminary data.</text>
</comment>
<keyword evidence="5" id="KW-1185">Reference proteome</keyword>
<dbReference type="InterPro" id="IPR002492">
    <property type="entry name" value="Transposase_Tc1-like"/>
</dbReference>
<organism evidence="4 5">
    <name type="scientific">Periplaneta americana</name>
    <name type="common">American cockroach</name>
    <name type="synonym">Blatta americana</name>
    <dbReference type="NCBI Taxonomy" id="6978"/>
    <lineage>
        <taxon>Eukaryota</taxon>
        <taxon>Metazoa</taxon>
        <taxon>Ecdysozoa</taxon>
        <taxon>Arthropoda</taxon>
        <taxon>Hexapoda</taxon>
        <taxon>Insecta</taxon>
        <taxon>Pterygota</taxon>
        <taxon>Neoptera</taxon>
        <taxon>Polyneoptera</taxon>
        <taxon>Dictyoptera</taxon>
        <taxon>Blattodea</taxon>
        <taxon>Blattoidea</taxon>
        <taxon>Blattidae</taxon>
        <taxon>Blattinae</taxon>
        <taxon>Periplaneta</taxon>
    </lineage>
</organism>
<evidence type="ECO:0000256" key="1">
    <source>
        <dbReference type="SAM" id="MobiDB-lite"/>
    </source>
</evidence>
<evidence type="ECO:0008006" key="6">
    <source>
        <dbReference type="Google" id="ProtNLM"/>
    </source>
</evidence>